<name>A0A1M4EAT4_9ACTN</name>
<reference evidence="1" key="1">
    <citation type="submission" date="2016-04" db="EMBL/GenBank/DDBJ databases">
        <authorList>
            <person name="Evans L.H."/>
            <person name="Alamgir A."/>
            <person name="Owens N."/>
            <person name="Weber N.D."/>
            <person name="Virtaneva K."/>
            <person name="Barbian K."/>
            <person name="Babar A."/>
            <person name="Rosenke K."/>
        </authorList>
    </citation>
    <scope>NUCLEOTIDE SEQUENCE</scope>
    <source>
        <strain evidence="1">Nono1</strain>
    </source>
</reference>
<dbReference type="AlphaFoldDB" id="A0A1M4EAT4"/>
<sequence length="120" mass="12848">MGMGPSPMVWIYEAQFVEAAAHGQVKPGMVLLYPSPTVLSKHTLVPLKPSGDRLGRLLSTDPRLQRLAAEHGFRSNDTGSFAEVAAAHGVPVAKDPIDVVDIPSYDTLEHLLEGVAKSYG</sequence>
<gene>
    <name evidence="1" type="ORF">BN4615_P5420</name>
</gene>
<protein>
    <submittedName>
        <fullName evidence="1">Uncharacterized protein</fullName>
    </submittedName>
</protein>
<accession>A0A1M4EAT4</accession>
<proteinExistence type="predicted"/>
<organism evidence="1">
    <name type="scientific">Nonomuraea gerenzanensis</name>
    <dbReference type="NCBI Taxonomy" id="93944"/>
    <lineage>
        <taxon>Bacteria</taxon>
        <taxon>Bacillati</taxon>
        <taxon>Actinomycetota</taxon>
        <taxon>Actinomycetes</taxon>
        <taxon>Streptosporangiales</taxon>
        <taxon>Streptosporangiaceae</taxon>
        <taxon>Nonomuraea</taxon>
    </lineage>
</organism>
<evidence type="ECO:0000313" key="1">
    <source>
        <dbReference type="EMBL" id="SBO95904.1"/>
    </source>
</evidence>
<dbReference type="EMBL" id="LT559118">
    <property type="protein sequence ID" value="SBO95904.1"/>
    <property type="molecule type" value="Genomic_DNA"/>
</dbReference>